<comment type="catalytic activity">
    <reaction evidence="1">
        <text>[L-4-(L-arginin-2-N-yl)aspartate](n) + H2O = [L-4-(L-arginin-2-N-yl)aspartate](n-1) + L-4-(L-arginin-2-N-yl)aspartate</text>
        <dbReference type="Rhea" id="RHEA:12845"/>
        <dbReference type="Rhea" id="RHEA-COMP:13728"/>
        <dbReference type="Rhea" id="RHEA-COMP:13734"/>
        <dbReference type="ChEBI" id="CHEBI:15377"/>
        <dbReference type="ChEBI" id="CHEBI:137986"/>
        <dbReference type="ChEBI" id="CHEBI:137991"/>
        <dbReference type="EC" id="3.4.15.6"/>
    </reaction>
</comment>
<evidence type="ECO:0000256" key="8">
    <source>
        <dbReference type="ARBA" id="ARBA00022825"/>
    </source>
</evidence>
<dbReference type="PIRSF" id="PIRSF032067">
    <property type="entry name" value="Cyanophycinase"/>
    <property type="match status" value="1"/>
</dbReference>
<dbReference type="Pfam" id="PF03575">
    <property type="entry name" value="Peptidase_S51"/>
    <property type="match status" value="1"/>
</dbReference>
<dbReference type="InterPro" id="IPR029062">
    <property type="entry name" value="Class_I_gatase-like"/>
</dbReference>
<keyword evidence="7" id="KW-0378">Hydrolase</keyword>
<accession>A0A078KQ34</accession>
<gene>
    <name evidence="10" type="ORF">CCDG5_1424</name>
</gene>
<dbReference type="InterPro" id="IPR005320">
    <property type="entry name" value="Peptidase_S51"/>
</dbReference>
<dbReference type="CDD" id="cd03145">
    <property type="entry name" value="GAT1_cyanophycinase"/>
    <property type="match status" value="1"/>
</dbReference>
<evidence type="ECO:0000256" key="5">
    <source>
        <dbReference type="ARBA" id="ARBA00015719"/>
    </source>
</evidence>
<dbReference type="EMBL" id="LM995447">
    <property type="protein sequence ID" value="CDZ24538.1"/>
    <property type="molecule type" value="Genomic_DNA"/>
</dbReference>
<dbReference type="PANTHER" id="PTHR36175:SF1">
    <property type="entry name" value="CYANOPHYCINASE"/>
    <property type="match status" value="1"/>
</dbReference>
<keyword evidence="6" id="KW-0645">Protease</keyword>
<evidence type="ECO:0000256" key="9">
    <source>
        <dbReference type="PIRSR" id="PIRSR032067-1"/>
    </source>
</evidence>
<reference evidence="11" key="1">
    <citation type="submission" date="2014-07" db="EMBL/GenBank/DDBJ databases">
        <authorList>
            <person name="Wibberg D."/>
        </authorList>
    </citation>
    <scope>NUCLEOTIDE SEQUENCE [LARGE SCALE GENOMIC DNA]</scope>
    <source>
        <strain evidence="11">DG5</strain>
    </source>
</reference>
<dbReference type="STRING" id="29343.CCDG5_1424"/>
<protein>
    <recommendedName>
        <fullName evidence="5">Cyanophycinase</fullName>
        <ecNumber evidence="4">3.4.15.6</ecNumber>
    </recommendedName>
</protein>
<feature type="active site" description="Charge relay system" evidence="9">
    <location>
        <position position="130"/>
    </location>
</feature>
<dbReference type="HOGENOM" id="CLU_053928_0_0_9"/>
<evidence type="ECO:0000256" key="2">
    <source>
        <dbReference type="ARBA" id="ARBA00002039"/>
    </source>
</evidence>
<evidence type="ECO:0000313" key="11">
    <source>
        <dbReference type="Proteomes" id="UP000032431"/>
    </source>
</evidence>
<sequence>MEEVSKGYLIIIGGAEDKNGDSEILRQAKQMMDDSDWLTVLTTATEKPQEVGKDYAKVFERLGIKKINVLNINTRDDAENERNCEIIKKSRCLFMTGGDQLRITSILGGTRAGREIIELYKNGGIIMGTSAGASVMSSTMIVQGNDNEPARKCTLKMAPGLGLFDGAIIDQHFDQRGRFGRLLCGVCENPDVLGIGIDENTAIKLFPDNHFEIIGSNAVTIIDGKTIKSSNVSELKPDEILAITGVTVHVLPKGYGFDLNERKVLRLKNGD</sequence>
<feature type="active site" description="Charge relay system" evidence="9">
    <location>
        <position position="172"/>
    </location>
</feature>
<evidence type="ECO:0000256" key="4">
    <source>
        <dbReference type="ARBA" id="ARBA00013115"/>
    </source>
</evidence>
<dbReference type="NCBIfam" id="TIGR02069">
    <property type="entry name" value="cyanophycinase"/>
    <property type="match status" value="1"/>
</dbReference>
<keyword evidence="11" id="KW-1185">Reference proteome</keyword>
<dbReference type="EC" id="3.4.15.6" evidence="4"/>
<evidence type="ECO:0000256" key="6">
    <source>
        <dbReference type="ARBA" id="ARBA00022670"/>
    </source>
</evidence>
<evidence type="ECO:0000313" key="10">
    <source>
        <dbReference type="EMBL" id="CDZ24538.1"/>
    </source>
</evidence>
<dbReference type="Proteomes" id="UP000032431">
    <property type="component" value="Chromosome I"/>
</dbReference>
<dbReference type="PATRIC" id="fig|29343.3.peg.1503"/>
<dbReference type="GO" id="GO:0008236">
    <property type="term" value="F:serine-type peptidase activity"/>
    <property type="evidence" value="ECO:0007669"/>
    <property type="project" value="UniProtKB-KW"/>
</dbReference>
<dbReference type="OrthoDB" id="9799980at2"/>
<dbReference type="KEGG" id="ccel:CCDG5_1424"/>
<evidence type="ECO:0000256" key="1">
    <source>
        <dbReference type="ARBA" id="ARBA00001092"/>
    </source>
</evidence>
<dbReference type="GO" id="GO:0008241">
    <property type="term" value="F:peptidyl-dipeptidase activity"/>
    <property type="evidence" value="ECO:0007669"/>
    <property type="project" value="UniProtKB-EC"/>
</dbReference>
<evidence type="ECO:0000256" key="7">
    <source>
        <dbReference type="ARBA" id="ARBA00022801"/>
    </source>
</evidence>
<keyword evidence="8" id="KW-0720">Serine protease</keyword>
<comment type="function">
    <text evidence="2">Exopeptidase that catalyzes the hydrolytic cleavage of multi-L-arginyl-poly-L-aspartic acid (cyanophycin; a water-insoluble reserve polymer) into aspartate-arginine dipeptides.</text>
</comment>
<dbReference type="GO" id="GO:0006508">
    <property type="term" value="P:proteolysis"/>
    <property type="evidence" value="ECO:0007669"/>
    <property type="project" value="UniProtKB-KW"/>
</dbReference>
<dbReference type="SUPFAM" id="SSF52317">
    <property type="entry name" value="Class I glutamine amidotransferase-like"/>
    <property type="match status" value="1"/>
</dbReference>
<evidence type="ECO:0000256" key="3">
    <source>
        <dbReference type="ARBA" id="ARBA00006534"/>
    </source>
</evidence>
<dbReference type="InterPro" id="IPR011811">
    <property type="entry name" value="Peptidase_S51_cyanophycinase"/>
</dbReference>
<dbReference type="AlphaFoldDB" id="A0A078KQ34"/>
<feature type="active site" description="Charge relay system" evidence="9">
    <location>
        <position position="199"/>
    </location>
</feature>
<name>A0A078KQ34_9FIRM</name>
<proteinExistence type="inferred from homology"/>
<comment type="similarity">
    <text evidence="3">Belongs to the peptidase S51 family.</text>
</comment>
<dbReference type="Gene3D" id="3.40.50.880">
    <property type="match status" value="1"/>
</dbReference>
<dbReference type="PANTHER" id="PTHR36175">
    <property type="entry name" value="CYANOPHYCINASE"/>
    <property type="match status" value="1"/>
</dbReference>
<organism evidence="10 11">
    <name type="scientific">[Clostridium] cellulosi</name>
    <dbReference type="NCBI Taxonomy" id="29343"/>
    <lineage>
        <taxon>Bacteria</taxon>
        <taxon>Bacillati</taxon>
        <taxon>Bacillota</taxon>
        <taxon>Clostridia</taxon>
        <taxon>Eubacteriales</taxon>
        <taxon>Oscillospiraceae</taxon>
        <taxon>Oscillospiraceae incertae sedis</taxon>
    </lineage>
</organism>